<organism evidence="1 2">
    <name type="scientific">Pseudoneobacillus rhizosphaerae</name>
    <dbReference type="NCBI Taxonomy" id="2880968"/>
    <lineage>
        <taxon>Bacteria</taxon>
        <taxon>Bacillati</taxon>
        <taxon>Bacillota</taxon>
        <taxon>Bacilli</taxon>
        <taxon>Bacillales</taxon>
        <taxon>Bacillaceae</taxon>
        <taxon>Pseudoneobacillus</taxon>
    </lineage>
</organism>
<sequence length="31" mass="3712">MLHKRIEIKYEHETATLLTYILDNTPKIDPD</sequence>
<comment type="caution">
    <text evidence="1">The sequence shown here is derived from an EMBL/GenBank/DDBJ whole genome shotgun (WGS) entry which is preliminary data.</text>
</comment>
<dbReference type="Proteomes" id="UP000789845">
    <property type="component" value="Unassembled WGS sequence"/>
</dbReference>
<dbReference type="EMBL" id="CAKJTG010000006">
    <property type="protein sequence ID" value="CAG9607620.1"/>
    <property type="molecule type" value="Genomic_DNA"/>
</dbReference>
<evidence type="ECO:0000313" key="1">
    <source>
        <dbReference type="EMBL" id="CAG9607620.1"/>
    </source>
</evidence>
<reference evidence="1" key="1">
    <citation type="submission" date="2021-10" db="EMBL/GenBank/DDBJ databases">
        <authorList>
            <person name="Criscuolo A."/>
        </authorList>
    </citation>
    <scope>NUCLEOTIDE SEQUENCE</scope>
    <source>
        <strain evidence="1">CIP111885</strain>
    </source>
</reference>
<accession>A0A9C7LAM4</accession>
<name>A0A9C7LAM4_9BACI</name>
<protein>
    <submittedName>
        <fullName evidence="1">Uncharacterized protein</fullName>
    </submittedName>
</protein>
<dbReference type="AlphaFoldDB" id="A0A9C7LAM4"/>
<keyword evidence="2" id="KW-1185">Reference proteome</keyword>
<gene>
    <name evidence="1" type="ORF">NEOCIP111885_01312</name>
</gene>
<proteinExistence type="predicted"/>
<evidence type="ECO:0000313" key="2">
    <source>
        <dbReference type="Proteomes" id="UP000789845"/>
    </source>
</evidence>